<evidence type="ECO:0000313" key="4">
    <source>
        <dbReference type="EMBL" id="WIM05823.1"/>
    </source>
</evidence>
<name>A0AA49FLA8_9PROT</name>
<organism evidence="4">
    <name type="scientific">Candidatus Nitricoxidivorans perseverans</name>
    <dbReference type="NCBI Taxonomy" id="2975601"/>
    <lineage>
        <taxon>Bacteria</taxon>
        <taxon>Pseudomonadati</taxon>
        <taxon>Pseudomonadota</taxon>
        <taxon>Betaproteobacteria</taxon>
        <taxon>Nitrosomonadales</taxon>
        <taxon>Sterolibacteriaceae</taxon>
        <taxon>Candidatus Nitricoxidivorans</taxon>
    </lineage>
</organism>
<dbReference type="AlphaFoldDB" id="A0AA49FLA8"/>
<accession>A0AA49FLA8</accession>
<evidence type="ECO:0000256" key="1">
    <source>
        <dbReference type="SAM" id="MobiDB-lite"/>
    </source>
</evidence>
<feature type="domain" description="PepSY" evidence="3">
    <location>
        <begin position="10"/>
        <end position="88"/>
    </location>
</feature>
<gene>
    <name evidence="4" type="ORF">OHM77_00615</name>
</gene>
<keyword evidence="2" id="KW-0732">Signal</keyword>
<dbReference type="EMBL" id="CP107246">
    <property type="protein sequence ID" value="WIM05823.1"/>
    <property type="molecule type" value="Genomic_DNA"/>
</dbReference>
<dbReference type="InterPro" id="IPR029068">
    <property type="entry name" value="Glyas_Bleomycin-R_OHBP_Dase"/>
</dbReference>
<proteinExistence type="predicted"/>
<feature type="compositionally biased region" description="Basic and acidic residues" evidence="1">
    <location>
        <begin position="113"/>
        <end position="122"/>
    </location>
</feature>
<feature type="signal peptide" evidence="2">
    <location>
        <begin position="1"/>
        <end position="21"/>
    </location>
</feature>
<evidence type="ECO:0000259" key="3">
    <source>
        <dbReference type="Pfam" id="PF13670"/>
    </source>
</evidence>
<dbReference type="SUPFAM" id="SSF54593">
    <property type="entry name" value="Glyoxalase/Bleomycin resistance protein/Dihydroxybiphenyl dioxygenase"/>
    <property type="match status" value="1"/>
</dbReference>
<protein>
    <submittedName>
        <fullName evidence="4">PepSY domain-containing protein</fullName>
    </submittedName>
</protein>
<reference evidence="4" key="1">
    <citation type="journal article" date="2023" name="Nat. Microbiol.">
        <title>Enrichment and characterization of a nitric oxide-reducing microbial community in a continuous bioreactor.</title>
        <authorList>
            <person name="Garrido-Amador P."/>
            <person name="Stortenbeker N."/>
            <person name="Wessels H.J.C.T."/>
            <person name="Speth D.R."/>
            <person name="Garcia-Heredia I."/>
            <person name="Kartal B."/>
        </authorList>
    </citation>
    <scope>NUCLEOTIDE SEQUENCE</scope>
    <source>
        <strain evidence="4">MAG1</strain>
    </source>
</reference>
<evidence type="ECO:0000256" key="2">
    <source>
        <dbReference type="SAM" id="SignalP"/>
    </source>
</evidence>
<dbReference type="Proteomes" id="UP001234916">
    <property type="component" value="Chromosome"/>
</dbReference>
<feature type="chain" id="PRO_5041207470" evidence="2">
    <location>
        <begin position="22"/>
        <end position="134"/>
    </location>
</feature>
<feature type="compositionally biased region" description="Polar residues" evidence="1">
    <location>
        <begin position="102"/>
        <end position="112"/>
    </location>
</feature>
<sequence>MRTLTIASLLATVFFSMSSHAQDGRPASADKAKWLSIPEVHARLESAGYRNIEKIERENGSYEVKATDPAGRRIKLYVHPQTGDVIDQRQRDAKRDKYDSGNARNKQRNSADCNERRCRDDLPLQGNLQPAAGK</sequence>
<dbReference type="KEGG" id="npv:OHM77_00615"/>
<feature type="region of interest" description="Disordered" evidence="1">
    <location>
        <begin position="79"/>
        <end position="134"/>
    </location>
</feature>
<feature type="compositionally biased region" description="Basic and acidic residues" evidence="1">
    <location>
        <begin position="86"/>
        <end position="99"/>
    </location>
</feature>
<dbReference type="Pfam" id="PF13670">
    <property type="entry name" value="PepSY_2"/>
    <property type="match status" value="1"/>
</dbReference>
<dbReference type="InterPro" id="IPR025711">
    <property type="entry name" value="PepSY"/>
</dbReference>